<keyword evidence="2" id="KW-1185">Reference proteome</keyword>
<gene>
    <name evidence="1" type="ORF">GMARGA_LOCUS1076</name>
</gene>
<evidence type="ECO:0000313" key="1">
    <source>
        <dbReference type="EMBL" id="CAG8477573.1"/>
    </source>
</evidence>
<accession>A0ABM8VYB4</accession>
<dbReference type="EMBL" id="CAJVQB010000245">
    <property type="protein sequence ID" value="CAG8477573.1"/>
    <property type="molecule type" value="Genomic_DNA"/>
</dbReference>
<proteinExistence type="predicted"/>
<name>A0ABM8VYB4_GIGMA</name>
<protein>
    <submittedName>
        <fullName evidence="1">32481_t:CDS:1</fullName>
    </submittedName>
</protein>
<organism evidence="1 2">
    <name type="scientific">Gigaspora margarita</name>
    <dbReference type="NCBI Taxonomy" id="4874"/>
    <lineage>
        <taxon>Eukaryota</taxon>
        <taxon>Fungi</taxon>
        <taxon>Fungi incertae sedis</taxon>
        <taxon>Mucoromycota</taxon>
        <taxon>Glomeromycotina</taxon>
        <taxon>Glomeromycetes</taxon>
        <taxon>Diversisporales</taxon>
        <taxon>Gigasporaceae</taxon>
        <taxon>Gigaspora</taxon>
    </lineage>
</organism>
<dbReference type="Proteomes" id="UP000789901">
    <property type="component" value="Unassembled WGS sequence"/>
</dbReference>
<reference evidence="1 2" key="1">
    <citation type="submission" date="2021-06" db="EMBL/GenBank/DDBJ databases">
        <authorList>
            <person name="Kallberg Y."/>
            <person name="Tangrot J."/>
            <person name="Rosling A."/>
        </authorList>
    </citation>
    <scope>NUCLEOTIDE SEQUENCE [LARGE SCALE GENOMIC DNA]</scope>
    <source>
        <strain evidence="1 2">120-4 pot B 10/14</strain>
    </source>
</reference>
<comment type="caution">
    <text evidence="1">The sequence shown here is derived from an EMBL/GenBank/DDBJ whole genome shotgun (WGS) entry which is preliminary data.</text>
</comment>
<sequence length="250" mass="28925">MKALRVNFQSASEDFVIPNEKIEDFPENYICPKINRDVLSKAEFKVKEISDFSDGLVQTFFKKLHIVTRYPPGIPKSRTNDLAADLLRIAQLNCYPLHIEQNPQSKLYIFNEPYVLATSNFVFKKKEEISMVITKDRSLRNINPKTRYGEMQIASEILACSDENIRNTGEIYNQVLFAIRFISTYVTFYKAEISKKYWEELSIGLPKKHSVVIKRWPGENKKLSGLDLANPEERIAVLNALTKIRQSLLK</sequence>
<evidence type="ECO:0000313" key="2">
    <source>
        <dbReference type="Proteomes" id="UP000789901"/>
    </source>
</evidence>